<gene>
    <name evidence="2" type="ORF">ATANTOWER_006631</name>
</gene>
<evidence type="ECO:0000313" key="3">
    <source>
        <dbReference type="Proteomes" id="UP001345963"/>
    </source>
</evidence>
<feature type="region of interest" description="Disordered" evidence="1">
    <location>
        <begin position="1"/>
        <end position="46"/>
    </location>
</feature>
<organism evidence="2 3">
    <name type="scientific">Ataeniobius toweri</name>
    <dbReference type="NCBI Taxonomy" id="208326"/>
    <lineage>
        <taxon>Eukaryota</taxon>
        <taxon>Metazoa</taxon>
        <taxon>Chordata</taxon>
        <taxon>Craniata</taxon>
        <taxon>Vertebrata</taxon>
        <taxon>Euteleostomi</taxon>
        <taxon>Actinopterygii</taxon>
        <taxon>Neopterygii</taxon>
        <taxon>Teleostei</taxon>
        <taxon>Neoteleostei</taxon>
        <taxon>Acanthomorphata</taxon>
        <taxon>Ovalentaria</taxon>
        <taxon>Atherinomorphae</taxon>
        <taxon>Cyprinodontiformes</taxon>
        <taxon>Goodeidae</taxon>
        <taxon>Ataeniobius</taxon>
    </lineage>
</organism>
<comment type="caution">
    <text evidence="2">The sequence shown here is derived from an EMBL/GenBank/DDBJ whole genome shotgun (WGS) entry which is preliminary data.</text>
</comment>
<feature type="compositionally biased region" description="Polar residues" evidence="1">
    <location>
        <begin position="1"/>
        <end position="12"/>
    </location>
</feature>
<protein>
    <submittedName>
        <fullName evidence="2">Uncharacterized protein</fullName>
    </submittedName>
</protein>
<evidence type="ECO:0000256" key="1">
    <source>
        <dbReference type="SAM" id="MobiDB-lite"/>
    </source>
</evidence>
<dbReference type="Proteomes" id="UP001345963">
    <property type="component" value="Unassembled WGS sequence"/>
</dbReference>
<proteinExistence type="predicted"/>
<evidence type="ECO:0000313" key="2">
    <source>
        <dbReference type="EMBL" id="MED6239450.1"/>
    </source>
</evidence>
<name>A0ABU7ANK3_9TELE</name>
<reference evidence="2 3" key="1">
    <citation type="submission" date="2021-07" db="EMBL/GenBank/DDBJ databases">
        <authorList>
            <person name="Palmer J.M."/>
        </authorList>
    </citation>
    <scope>NUCLEOTIDE SEQUENCE [LARGE SCALE GENOMIC DNA]</scope>
    <source>
        <strain evidence="2 3">AT_MEX2019</strain>
        <tissue evidence="2">Muscle</tissue>
    </source>
</reference>
<dbReference type="EMBL" id="JAHUTI010021420">
    <property type="protein sequence ID" value="MED6239450.1"/>
    <property type="molecule type" value="Genomic_DNA"/>
</dbReference>
<keyword evidence="3" id="KW-1185">Reference proteome</keyword>
<sequence>MLQQTLSSQSSAHADVAAPPSSSQQLPHFRDVTSPNPEKFSGKEDADDVCVQEALAEEVMKIYLLQNQFGPCFCCSQLRSGRASTDVDRLSLQPRGAVTEEMRLRISAQI</sequence>
<accession>A0ABU7ANK3</accession>